<evidence type="ECO:0000313" key="2">
    <source>
        <dbReference type="Proteomes" id="UP000324222"/>
    </source>
</evidence>
<organism evidence="1 2">
    <name type="scientific">Portunus trituberculatus</name>
    <name type="common">Swimming crab</name>
    <name type="synonym">Neptunus trituberculatus</name>
    <dbReference type="NCBI Taxonomy" id="210409"/>
    <lineage>
        <taxon>Eukaryota</taxon>
        <taxon>Metazoa</taxon>
        <taxon>Ecdysozoa</taxon>
        <taxon>Arthropoda</taxon>
        <taxon>Crustacea</taxon>
        <taxon>Multicrustacea</taxon>
        <taxon>Malacostraca</taxon>
        <taxon>Eumalacostraca</taxon>
        <taxon>Eucarida</taxon>
        <taxon>Decapoda</taxon>
        <taxon>Pleocyemata</taxon>
        <taxon>Brachyura</taxon>
        <taxon>Eubrachyura</taxon>
        <taxon>Portunoidea</taxon>
        <taxon>Portunidae</taxon>
        <taxon>Portuninae</taxon>
        <taxon>Portunus</taxon>
    </lineage>
</organism>
<accession>A0A5B7DTN4</accession>
<protein>
    <submittedName>
        <fullName evidence="1">Uncharacterized protein</fullName>
    </submittedName>
</protein>
<reference evidence="1 2" key="1">
    <citation type="submission" date="2019-05" db="EMBL/GenBank/DDBJ databases">
        <title>Another draft genome of Portunus trituberculatus and its Hox gene families provides insights of decapod evolution.</title>
        <authorList>
            <person name="Jeong J.-H."/>
            <person name="Song I."/>
            <person name="Kim S."/>
            <person name="Choi T."/>
            <person name="Kim D."/>
            <person name="Ryu S."/>
            <person name="Kim W."/>
        </authorList>
    </citation>
    <scope>NUCLEOTIDE SEQUENCE [LARGE SCALE GENOMIC DNA]</scope>
    <source>
        <tissue evidence="1">Muscle</tissue>
    </source>
</reference>
<name>A0A5B7DTN4_PORTR</name>
<proteinExistence type="predicted"/>
<dbReference type="Proteomes" id="UP000324222">
    <property type="component" value="Unassembled WGS sequence"/>
</dbReference>
<dbReference type="EMBL" id="VSRR010001354">
    <property type="protein sequence ID" value="MPC24635.1"/>
    <property type="molecule type" value="Genomic_DNA"/>
</dbReference>
<evidence type="ECO:0000313" key="1">
    <source>
        <dbReference type="EMBL" id="MPC24635.1"/>
    </source>
</evidence>
<gene>
    <name evidence="1" type="ORF">E2C01_017723</name>
</gene>
<dbReference type="AlphaFoldDB" id="A0A5B7DTN4"/>
<keyword evidence="2" id="KW-1185">Reference proteome</keyword>
<dbReference type="OrthoDB" id="5988333at2759"/>
<comment type="caution">
    <text evidence="1">The sequence shown here is derived from an EMBL/GenBank/DDBJ whole genome shotgun (WGS) entry which is preliminary data.</text>
</comment>
<sequence length="146" mass="16212">MGLLPTVPALKSSSELLSRIAFLFPLLLRKEVAHIHVGDSALAELCKWDCEVGGSDLFPFDVSKRCEEIHKTRRLGRPTSRPFRTAGPRKVVPNRFLPRRHAYPPPARARTSKPFLGQRCPRGQGHMCKGTSSNSAISECSCFILS</sequence>